<dbReference type="InterPro" id="IPR003599">
    <property type="entry name" value="Ig_sub"/>
</dbReference>
<evidence type="ECO:0000313" key="7">
    <source>
        <dbReference type="Proteomes" id="UP000494165"/>
    </source>
</evidence>
<keyword evidence="7" id="KW-1185">Reference proteome</keyword>
<dbReference type="Gene3D" id="2.60.40.10">
    <property type="entry name" value="Immunoglobulins"/>
    <property type="match status" value="1"/>
</dbReference>
<dbReference type="OrthoDB" id="5985519at2759"/>
<organism evidence="6 7">
    <name type="scientific">Cloeon dipterum</name>
    <dbReference type="NCBI Taxonomy" id="197152"/>
    <lineage>
        <taxon>Eukaryota</taxon>
        <taxon>Metazoa</taxon>
        <taxon>Ecdysozoa</taxon>
        <taxon>Arthropoda</taxon>
        <taxon>Hexapoda</taxon>
        <taxon>Insecta</taxon>
        <taxon>Pterygota</taxon>
        <taxon>Palaeoptera</taxon>
        <taxon>Ephemeroptera</taxon>
        <taxon>Pisciforma</taxon>
        <taxon>Baetidae</taxon>
        <taxon>Cloeon</taxon>
    </lineage>
</organism>
<gene>
    <name evidence="6" type="ORF">CLODIP_2_CD01405</name>
</gene>
<feature type="domain" description="Ig-like" evidence="5">
    <location>
        <begin position="30"/>
        <end position="130"/>
    </location>
</feature>
<dbReference type="InterPro" id="IPR036179">
    <property type="entry name" value="Ig-like_dom_sf"/>
</dbReference>
<dbReference type="InterPro" id="IPR013783">
    <property type="entry name" value="Ig-like_fold"/>
</dbReference>
<keyword evidence="3" id="KW-0732">Signal</keyword>
<dbReference type="GO" id="GO:0005576">
    <property type="term" value="C:extracellular region"/>
    <property type="evidence" value="ECO:0007669"/>
    <property type="project" value="UniProtKB-SubCell"/>
</dbReference>
<protein>
    <recommendedName>
        <fullName evidence="5">Ig-like domain-containing protein</fullName>
    </recommendedName>
</protein>
<feature type="compositionally biased region" description="Basic and acidic residues" evidence="4">
    <location>
        <begin position="63"/>
        <end position="76"/>
    </location>
</feature>
<dbReference type="SMART" id="SM00409">
    <property type="entry name" value="IG"/>
    <property type="match status" value="1"/>
</dbReference>
<evidence type="ECO:0000256" key="4">
    <source>
        <dbReference type="SAM" id="MobiDB-lite"/>
    </source>
</evidence>
<sequence>MCQLREAAVRDNHRSGPLTMKNWGPCMSVPDITSPPDDTSGPLHSEVALGCEAKGNPIPDIHWEFRGDNGDRRNLPSDDQSVSVQVRGGPDAYMVTSWVQIMNLQVNYTGTYTCVATNELGSSRVDAHIGVYLH</sequence>
<evidence type="ECO:0000256" key="2">
    <source>
        <dbReference type="ARBA" id="ARBA00022525"/>
    </source>
</evidence>
<comment type="subcellular location">
    <subcellularLocation>
        <location evidence="1">Secreted</location>
    </subcellularLocation>
</comment>
<accession>A0A8S1DLH2</accession>
<dbReference type="InterPro" id="IPR011390">
    <property type="entry name" value="IGFBP_rP_mac25"/>
</dbReference>
<dbReference type="PANTHER" id="PTHR14186">
    <property type="entry name" value="INSULIN-LIKE GROWTH FACTOR BINDING PROTEIN-RELATED"/>
    <property type="match status" value="1"/>
</dbReference>
<proteinExistence type="predicted"/>
<dbReference type="Proteomes" id="UP000494165">
    <property type="component" value="Unassembled WGS sequence"/>
</dbReference>
<dbReference type="GO" id="GO:0001558">
    <property type="term" value="P:regulation of cell growth"/>
    <property type="evidence" value="ECO:0007669"/>
    <property type="project" value="InterPro"/>
</dbReference>
<evidence type="ECO:0000313" key="6">
    <source>
        <dbReference type="EMBL" id="CAB3383369.1"/>
    </source>
</evidence>
<dbReference type="Pfam" id="PF13927">
    <property type="entry name" value="Ig_3"/>
    <property type="match status" value="1"/>
</dbReference>
<dbReference type="SUPFAM" id="SSF48726">
    <property type="entry name" value="Immunoglobulin"/>
    <property type="match status" value="1"/>
</dbReference>
<dbReference type="InterPro" id="IPR007110">
    <property type="entry name" value="Ig-like_dom"/>
</dbReference>
<name>A0A8S1DLH2_9INSE</name>
<dbReference type="PANTHER" id="PTHR14186:SF19">
    <property type="entry name" value="INSULIN-LIKE GROWTH FACTOR-BINDING PROTEIN 7"/>
    <property type="match status" value="1"/>
</dbReference>
<dbReference type="GO" id="GO:0005520">
    <property type="term" value="F:insulin-like growth factor binding"/>
    <property type="evidence" value="ECO:0007669"/>
    <property type="project" value="InterPro"/>
</dbReference>
<dbReference type="PROSITE" id="PS50835">
    <property type="entry name" value="IG_LIKE"/>
    <property type="match status" value="1"/>
</dbReference>
<reference evidence="6 7" key="1">
    <citation type="submission" date="2020-04" db="EMBL/GenBank/DDBJ databases">
        <authorList>
            <person name="Alioto T."/>
            <person name="Alioto T."/>
            <person name="Gomez Garrido J."/>
        </authorList>
    </citation>
    <scope>NUCLEOTIDE SEQUENCE [LARGE SCALE GENOMIC DNA]</scope>
</reference>
<dbReference type="GO" id="GO:0009966">
    <property type="term" value="P:regulation of signal transduction"/>
    <property type="evidence" value="ECO:0007669"/>
    <property type="project" value="TreeGrafter"/>
</dbReference>
<evidence type="ECO:0000256" key="1">
    <source>
        <dbReference type="ARBA" id="ARBA00004613"/>
    </source>
</evidence>
<keyword evidence="2" id="KW-0964">Secreted</keyword>
<dbReference type="EMBL" id="CADEPI010000306">
    <property type="protein sequence ID" value="CAB3383369.1"/>
    <property type="molecule type" value="Genomic_DNA"/>
</dbReference>
<feature type="region of interest" description="Disordered" evidence="4">
    <location>
        <begin position="63"/>
        <end position="83"/>
    </location>
</feature>
<dbReference type="AlphaFoldDB" id="A0A8S1DLH2"/>
<comment type="caution">
    <text evidence="6">The sequence shown here is derived from an EMBL/GenBank/DDBJ whole genome shotgun (WGS) entry which is preliminary data.</text>
</comment>
<evidence type="ECO:0000256" key="3">
    <source>
        <dbReference type="ARBA" id="ARBA00022729"/>
    </source>
</evidence>
<evidence type="ECO:0000259" key="5">
    <source>
        <dbReference type="PROSITE" id="PS50835"/>
    </source>
</evidence>